<name>A0A953JAP3_9BACT</name>
<keyword evidence="2" id="KW-0479">Metal-binding</keyword>
<dbReference type="Gene3D" id="3.30.70.20">
    <property type="match status" value="2"/>
</dbReference>
<organism evidence="6 7">
    <name type="scientific">Candidatus Nitrobium versatile</name>
    <dbReference type="NCBI Taxonomy" id="2884831"/>
    <lineage>
        <taxon>Bacteria</taxon>
        <taxon>Pseudomonadati</taxon>
        <taxon>Nitrospirota</taxon>
        <taxon>Nitrospiria</taxon>
        <taxon>Nitrospirales</taxon>
        <taxon>Nitrospiraceae</taxon>
        <taxon>Candidatus Nitrobium</taxon>
    </lineage>
</organism>
<dbReference type="GO" id="GO:0051539">
    <property type="term" value="F:4 iron, 4 sulfur cluster binding"/>
    <property type="evidence" value="ECO:0007669"/>
    <property type="project" value="UniProtKB-KW"/>
</dbReference>
<dbReference type="EMBL" id="JAIOIV010000028">
    <property type="protein sequence ID" value="MBZ0155319.1"/>
    <property type="molecule type" value="Genomic_DNA"/>
</dbReference>
<evidence type="ECO:0000256" key="3">
    <source>
        <dbReference type="ARBA" id="ARBA00023004"/>
    </source>
</evidence>
<dbReference type="InterPro" id="IPR017900">
    <property type="entry name" value="4Fe4S_Fe_S_CS"/>
</dbReference>
<comment type="caution">
    <text evidence="6">The sequence shown here is derived from an EMBL/GenBank/DDBJ whole genome shotgun (WGS) entry which is preliminary data.</text>
</comment>
<evidence type="ECO:0000256" key="2">
    <source>
        <dbReference type="ARBA" id="ARBA00022723"/>
    </source>
</evidence>
<dbReference type="InterPro" id="IPR006311">
    <property type="entry name" value="TAT_signal"/>
</dbReference>
<evidence type="ECO:0000256" key="1">
    <source>
        <dbReference type="ARBA" id="ARBA00022485"/>
    </source>
</evidence>
<keyword evidence="4" id="KW-0411">Iron-sulfur</keyword>
<dbReference type="PROSITE" id="PS00198">
    <property type="entry name" value="4FE4S_FER_1"/>
    <property type="match status" value="1"/>
</dbReference>
<dbReference type="InterPro" id="IPR050954">
    <property type="entry name" value="ET_IronSulfur_Cluster-Binding"/>
</dbReference>
<reference evidence="6" key="2">
    <citation type="submission" date="2021-08" db="EMBL/GenBank/DDBJ databases">
        <authorList>
            <person name="Dalcin Martins P."/>
        </authorList>
    </citation>
    <scope>NUCLEOTIDE SEQUENCE</scope>
    <source>
        <strain evidence="6">MAG_39</strain>
    </source>
</reference>
<dbReference type="SUPFAM" id="SSF54862">
    <property type="entry name" value="4Fe-4S ferredoxins"/>
    <property type="match status" value="1"/>
</dbReference>
<feature type="domain" description="4Fe-4S ferredoxin-type" evidence="5">
    <location>
        <begin position="90"/>
        <end position="119"/>
    </location>
</feature>
<protein>
    <submittedName>
        <fullName evidence="6">4Fe-4S dicluster domain-containing protein</fullName>
    </submittedName>
</protein>
<evidence type="ECO:0000256" key="4">
    <source>
        <dbReference type="ARBA" id="ARBA00023014"/>
    </source>
</evidence>
<dbReference type="Pfam" id="PF13247">
    <property type="entry name" value="Fer4_11"/>
    <property type="match status" value="2"/>
</dbReference>
<sequence>MSKEIRKNPLETKLQRRSFMKGIALGLAGAALPFTKANAFDWESFLQKHFREMGEEEIRAVIARLEKEAAKEWGRSIRIGSSKALPGVKFGYGLDLSRCIGCRRCVYACVAENNQSRTPQVHWISVLRFKKGEKWIDLESSEKYYSPKQVPEKDFFYMPVQCQQCENPPCVKACPTQATWKEPDGIVVVDYNWCIGCRYCMTACPYGARRFNWAKPDIPQDELNPETHYLGNRPRYKGVVEKCTFCIQRTRAGKYPACVEVCPVGARKFGNLLDPKSEIRYLIEKKRVFRLKEDLNTNPKFYYFFAT</sequence>
<dbReference type="Proteomes" id="UP000705867">
    <property type="component" value="Unassembled WGS sequence"/>
</dbReference>
<evidence type="ECO:0000259" key="5">
    <source>
        <dbReference type="PROSITE" id="PS51379"/>
    </source>
</evidence>
<dbReference type="CDD" id="cd10551">
    <property type="entry name" value="PsrB"/>
    <property type="match status" value="1"/>
</dbReference>
<feature type="domain" description="4Fe-4S ferredoxin-type" evidence="5">
    <location>
        <begin position="153"/>
        <end position="184"/>
    </location>
</feature>
<dbReference type="PROSITE" id="PS51379">
    <property type="entry name" value="4FE4S_FER_2"/>
    <property type="match status" value="3"/>
</dbReference>
<dbReference type="PANTHER" id="PTHR43177:SF3">
    <property type="entry name" value="PROTEIN NRFC HOMOLOG"/>
    <property type="match status" value="1"/>
</dbReference>
<dbReference type="PROSITE" id="PS51318">
    <property type="entry name" value="TAT"/>
    <property type="match status" value="1"/>
</dbReference>
<evidence type="ECO:0000313" key="6">
    <source>
        <dbReference type="EMBL" id="MBZ0155319.1"/>
    </source>
</evidence>
<dbReference type="GO" id="GO:0046872">
    <property type="term" value="F:metal ion binding"/>
    <property type="evidence" value="ECO:0007669"/>
    <property type="project" value="UniProtKB-KW"/>
</dbReference>
<keyword evidence="1" id="KW-0004">4Fe-4S</keyword>
<dbReference type="PANTHER" id="PTHR43177">
    <property type="entry name" value="PROTEIN NRFC"/>
    <property type="match status" value="1"/>
</dbReference>
<keyword evidence="3" id="KW-0408">Iron</keyword>
<gene>
    <name evidence="6" type="ORF">K8I29_03780</name>
</gene>
<proteinExistence type="predicted"/>
<accession>A0A953JAP3</accession>
<reference evidence="6" key="1">
    <citation type="journal article" date="2021" name="bioRxiv">
        <title>Unraveling nitrogen, sulfur and carbon metabolic pathways and microbial community transcriptional responses to substrate deprivation and toxicity stresses in a bioreactor mimicking anoxic brackish coastal sediment conditions.</title>
        <authorList>
            <person name="Martins P.D."/>
            <person name="Echeveste M.J."/>
            <person name="Arshad A."/>
            <person name="Kurth J."/>
            <person name="Ouboter H."/>
            <person name="Jetten M.S.M."/>
            <person name="Welte C.U."/>
        </authorList>
    </citation>
    <scope>NUCLEOTIDE SEQUENCE</scope>
    <source>
        <strain evidence="6">MAG_39</strain>
    </source>
</reference>
<evidence type="ECO:0000313" key="7">
    <source>
        <dbReference type="Proteomes" id="UP000705867"/>
    </source>
</evidence>
<feature type="domain" description="4Fe-4S ferredoxin-type" evidence="5">
    <location>
        <begin position="185"/>
        <end position="214"/>
    </location>
</feature>
<dbReference type="AlphaFoldDB" id="A0A953JAP3"/>
<dbReference type="InterPro" id="IPR017896">
    <property type="entry name" value="4Fe4S_Fe-S-bd"/>
</dbReference>